<reference evidence="1" key="1">
    <citation type="submission" date="2018-06" db="EMBL/GenBank/DDBJ databases">
        <authorList>
            <person name="Zhirakovskaya E."/>
        </authorList>
    </citation>
    <scope>NUCLEOTIDE SEQUENCE</scope>
</reference>
<organism evidence="1">
    <name type="scientific">hydrothermal vent metagenome</name>
    <dbReference type="NCBI Taxonomy" id="652676"/>
    <lineage>
        <taxon>unclassified sequences</taxon>
        <taxon>metagenomes</taxon>
        <taxon>ecological metagenomes</taxon>
    </lineage>
</organism>
<proteinExistence type="predicted"/>
<gene>
    <name evidence="1" type="ORF">MNBD_GAMMA10-2198</name>
</gene>
<sequence length="195" mass="21789">MLSIAFQTTNKALLVFILACCFISCSPKTDDYASQCQGWNDQLALSNAIYKILKQHSFNRHIAIKTGSDRGFYQFSFLGQSAEYGLLIRSDGSNLTTSRLTLAQIKSAFSILPENIKSLQSYSDDSDPLSHLSCGYMRIKTPEQSRELSFYNYTFKYTTGESATHSGVATLARLENHIKDILLDSKISPTTIKIN</sequence>
<name>A0A3B0Y085_9ZZZZ</name>
<protein>
    <submittedName>
        <fullName evidence="1">Uncharacterized protein</fullName>
    </submittedName>
</protein>
<evidence type="ECO:0000313" key="1">
    <source>
        <dbReference type="EMBL" id="VAW61806.1"/>
    </source>
</evidence>
<dbReference type="EMBL" id="UOFJ01000052">
    <property type="protein sequence ID" value="VAW61806.1"/>
    <property type="molecule type" value="Genomic_DNA"/>
</dbReference>
<dbReference type="AlphaFoldDB" id="A0A3B0Y085"/>
<feature type="non-terminal residue" evidence="1">
    <location>
        <position position="195"/>
    </location>
</feature>
<accession>A0A3B0Y085</accession>